<feature type="compositionally biased region" description="Low complexity" evidence="1">
    <location>
        <begin position="1273"/>
        <end position="1287"/>
    </location>
</feature>
<name>A0AA39QPX9_9AGAR</name>
<reference evidence="2" key="1">
    <citation type="submission" date="2023-06" db="EMBL/GenBank/DDBJ databases">
        <authorList>
            <consortium name="Lawrence Berkeley National Laboratory"/>
            <person name="Ahrendt S."/>
            <person name="Sahu N."/>
            <person name="Indic B."/>
            <person name="Wong-Bajracharya J."/>
            <person name="Merenyi Z."/>
            <person name="Ke H.-M."/>
            <person name="Monk M."/>
            <person name="Kocsube S."/>
            <person name="Drula E."/>
            <person name="Lipzen A."/>
            <person name="Balint B."/>
            <person name="Henrissat B."/>
            <person name="Andreopoulos B."/>
            <person name="Martin F.M."/>
            <person name="Harder C.B."/>
            <person name="Rigling D."/>
            <person name="Ford K.L."/>
            <person name="Foster G.D."/>
            <person name="Pangilinan J."/>
            <person name="Papanicolaou A."/>
            <person name="Barry K."/>
            <person name="LaButti K."/>
            <person name="Viragh M."/>
            <person name="Koriabine M."/>
            <person name="Yan M."/>
            <person name="Riley R."/>
            <person name="Champramary S."/>
            <person name="Plett K.L."/>
            <person name="Tsai I.J."/>
            <person name="Slot J."/>
            <person name="Sipos G."/>
            <person name="Plett J."/>
            <person name="Nagy L.G."/>
            <person name="Grigoriev I.V."/>
        </authorList>
    </citation>
    <scope>NUCLEOTIDE SEQUENCE</scope>
    <source>
        <strain evidence="2">HWK02</strain>
    </source>
</reference>
<feature type="region of interest" description="Disordered" evidence="1">
    <location>
        <begin position="1363"/>
        <end position="1387"/>
    </location>
</feature>
<feature type="region of interest" description="Disordered" evidence="1">
    <location>
        <begin position="686"/>
        <end position="769"/>
    </location>
</feature>
<feature type="compositionally biased region" description="Polar residues" evidence="1">
    <location>
        <begin position="38"/>
        <end position="48"/>
    </location>
</feature>
<evidence type="ECO:0000313" key="3">
    <source>
        <dbReference type="Proteomes" id="UP001175228"/>
    </source>
</evidence>
<gene>
    <name evidence="2" type="ORF">EDD18DRAFT_1121367</name>
</gene>
<feature type="compositionally biased region" description="Polar residues" evidence="1">
    <location>
        <begin position="1363"/>
        <end position="1381"/>
    </location>
</feature>
<feature type="region of interest" description="Disordered" evidence="1">
    <location>
        <begin position="96"/>
        <end position="283"/>
    </location>
</feature>
<feature type="compositionally biased region" description="Basic and acidic residues" evidence="1">
    <location>
        <begin position="642"/>
        <end position="670"/>
    </location>
</feature>
<keyword evidence="3" id="KW-1185">Reference proteome</keyword>
<accession>A0AA39QPX9</accession>
<feature type="region of interest" description="Disordered" evidence="1">
    <location>
        <begin position="621"/>
        <end position="670"/>
    </location>
</feature>
<feature type="compositionally biased region" description="Basic and acidic residues" evidence="1">
    <location>
        <begin position="846"/>
        <end position="861"/>
    </location>
</feature>
<feature type="compositionally biased region" description="Basic and acidic residues" evidence="1">
    <location>
        <begin position="273"/>
        <end position="283"/>
    </location>
</feature>
<feature type="compositionally biased region" description="Polar residues" evidence="1">
    <location>
        <begin position="206"/>
        <end position="232"/>
    </location>
</feature>
<feature type="region of interest" description="Disordered" evidence="1">
    <location>
        <begin position="1542"/>
        <end position="1568"/>
    </location>
</feature>
<protein>
    <submittedName>
        <fullName evidence="2">Uncharacterized protein</fullName>
    </submittedName>
</protein>
<dbReference type="EMBL" id="JAUEPU010000001">
    <property type="protein sequence ID" value="KAK0505955.1"/>
    <property type="molecule type" value="Genomic_DNA"/>
</dbReference>
<feature type="compositionally biased region" description="Polar residues" evidence="1">
    <location>
        <begin position="391"/>
        <end position="408"/>
    </location>
</feature>
<feature type="region of interest" description="Disordered" evidence="1">
    <location>
        <begin position="1092"/>
        <end position="1172"/>
    </location>
</feature>
<organism evidence="2 3">
    <name type="scientific">Armillaria luteobubalina</name>
    <dbReference type="NCBI Taxonomy" id="153913"/>
    <lineage>
        <taxon>Eukaryota</taxon>
        <taxon>Fungi</taxon>
        <taxon>Dikarya</taxon>
        <taxon>Basidiomycota</taxon>
        <taxon>Agaricomycotina</taxon>
        <taxon>Agaricomycetes</taxon>
        <taxon>Agaricomycetidae</taxon>
        <taxon>Agaricales</taxon>
        <taxon>Marasmiineae</taxon>
        <taxon>Physalacriaceae</taxon>
        <taxon>Armillaria</taxon>
    </lineage>
</organism>
<feature type="compositionally biased region" description="Polar residues" evidence="1">
    <location>
        <begin position="456"/>
        <end position="469"/>
    </location>
</feature>
<feature type="region of interest" description="Disordered" evidence="1">
    <location>
        <begin position="1201"/>
        <end position="1291"/>
    </location>
</feature>
<feature type="compositionally biased region" description="Basic and acidic residues" evidence="1">
    <location>
        <begin position="488"/>
        <end position="498"/>
    </location>
</feature>
<feature type="compositionally biased region" description="Polar residues" evidence="1">
    <location>
        <begin position="691"/>
        <end position="708"/>
    </location>
</feature>
<feature type="compositionally biased region" description="Polar residues" evidence="1">
    <location>
        <begin position="162"/>
        <end position="190"/>
    </location>
</feature>
<feature type="compositionally biased region" description="Polar residues" evidence="1">
    <location>
        <begin position="62"/>
        <end position="74"/>
    </location>
</feature>
<feature type="compositionally biased region" description="Low complexity" evidence="1">
    <location>
        <begin position="575"/>
        <end position="588"/>
    </location>
</feature>
<feature type="compositionally biased region" description="Low complexity" evidence="1">
    <location>
        <begin position="961"/>
        <end position="970"/>
    </location>
</feature>
<feature type="compositionally biased region" description="Basic and acidic residues" evidence="1">
    <location>
        <begin position="356"/>
        <end position="370"/>
    </location>
</feature>
<feature type="compositionally biased region" description="Low complexity" evidence="1">
    <location>
        <begin position="97"/>
        <end position="119"/>
    </location>
</feature>
<sequence length="1574" mass="167693">MANTDNEGPVVSESFPKDGLASNHISTGPVLTEDSSDIQDVSASKSPANPSPEPPAGEPISSKESLSAKPTTGPNAAPFPKRFSAVNISKKFLEKNSSPATNSMASSSSSQVKAGGSAARPSVQSSYPHSKLVTAKLTAAPQPSTTTGPGWSRPSSVAPGLQPTTTPNGVSAQASSSSQLKGPVTSTHGSPQLPHAGMVIQPQPRAASQISQTDGMTSGKSVWGNLRSSASLPTGVRAQSEFPTAAEVAQVSRKPKGMDAKESTEASAAHKQARLEEADTFRGVHLDPNAHHWDEMEEDDDNFLDGVIEFGDGRQYKVDTAETPPTPAANGSGDLSRTGARREHESPSIPMRNFPVRKEERFADDFDRSWPKSSPSLLSTGAPYSGPSGGSIASPTSPGSTIHGSQSGQEGGRVLFNERSNKLEPYSSSHRQGPNSFPSKKGYSDAPVPDAKTSRDASTSSNSNVQLLQKSGERGRAHMGIPGSGSFDRQRDYSRRDGPGIGHVPPSPRSAFSQPGSVNGNEIRGRRMSNMGPPPLPGSISRDFGQRQSGPHHPPHSYNTGQGGMPPRYPPGPPSSSSAASVRHPSQSPVLSHASSTAVLPNVEATAAQLGVPDIDEFRKDVMQSAAARAKQRRQQEEEEREKEKERARQKAAELANEMKPKTVPEPIKEQEVIAVIEDAIRSVDIAAPSADSTKPSTSEKPQMQRPPSSKGRDRPRLPASRRLSIPSSASGPAPAASTSWRSHAPPLPPPVPPRVAGSRNVQTVQKHGSPFVSALDHVQILAEDPEADLEVVEFSDMGKFVGVPDSSEPKNDQNRPPPSKPSRPVASDFFDGPSNWDAAPMADIDTWRRKASQEEKEAKDAAGPSTHPRLPTPTPTTQQVHPASSEITPSAESVSAQTSPSRPSKYQSTYNQATMSALDDAMSRIKGAIDVMQASDKEVSVQPPLGPGTEPESKRPSPPARTTSPSSSKAIKERWLPPALRRHLDVETRENFHSTVPEPPQSPKPVWNTFTVRLPKTSIAREAVSKKQLAQLNRVFPVRWDILSFDPPVEGMSRRDFTVIDVLYRKPFYKGKNSKFRVALPQAGVYLPISRENSNHSGSKGNGAGAFGKPTMADGASTWRKPGSSPLSANAPPEPSIVPQPEPPLANSSSHAPSPVKGDIPRTKSQPKMPAGTSVAFYRDSQVVDADIDVKPLVNFIVTSELEEPRLSPKDSSTTGIAHAPSNDSRLDGLKNAPVEQHIARTDPAPTSSSSLIHTGKSSDDSSDPPPIAPLSQSSSTWSRSSLNTSGRGPDPEHLKAVWLLTSNTAELHPVNSLEGIADDPVPFTLQDVKSEDGATPPPTTSSGPSRMSLHDVTRAFQQVPSTSGSANHKLTISPPTTSAPVARPAPNFGYTMPMPTSNQNMRAPYPPYGSPMMSHSPAPVVYPHPITNSPVPSRMQVSGQYGQPAVWMPLPPPATTQAHGAMMRPVPSPYTPQLMPMAYSPNAQPMYLPAVPNMQSPPQQNSASNRGRGMSLMMSPGIPHASPNMYGSPVMMASPARNQMRNDNSQAHPPPTHHPPTSAYVPAPSASYMRQW</sequence>
<proteinExistence type="predicted"/>
<feature type="region of interest" description="Disordered" evidence="1">
    <location>
        <begin position="314"/>
        <end position="596"/>
    </location>
</feature>
<feature type="compositionally biased region" description="Polar residues" evidence="1">
    <location>
        <begin position="879"/>
        <end position="913"/>
    </location>
</feature>
<evidence type="ECO:0000313" key="2">
    <source>
        <dbReference type="EMBL" id="KAK0505955.1"/>
    </source>
</evidence>
<feature type="compositionally biased region" description="Pro residues" evidence="1">
    <location>
        <begin position="1133"/>
        <end position="1145"/>
    </location>
</feature>
<feature type="compositionally biased region" description="Polar residues" evidence="1">
    <location>
        <begin position="426"/>
        <end position="438"/>
    </location>
</feature>
<dbReference type="Proteomes" id="UP001175228">
    <property type="component" value="Unassembled WGS sequence"/>
</dbReference>
<feature type="region of interest" description="Disordered" evidence="1">
    <location>
        <begin position="1328"/>
        <end position="1350"/>
    </location>
</feature>
<feature type="region of interest" description="Disordered" evidence="1">
    <location>
        <begin position="1"/>
        <end position="82"/>
    </location>
</feature>
<feature type="compositionally biased region" description="Polar residues" evidence="1">
    <location>
        <begin position="510"/>
        <end position="520"/>
    </location>
</feature>
<feature type="region of interest" description="Disordered" evidence="1">
    <location>
        <begin position="800"/>
        <end position="913"/>
    </location>
</feature>
<feature type="compositionally biased region" description="Polar residues" evidence="1">
    <location>
        <begin position="141"/>
        <end position="155"/>
    </location>
</feature>
<feature type="region of interest" description="Disordered" evidence="1">
    <location>
        <begin position="929"/>
        <end position="980"/>
    </location>
</feature>
<evidence type="ECO:0000256" key="1">
    <source>
        <dbReference type="SAM" id="MobiDB-lite"/>
    </source>
</evidence>
<feature type="compositionally biased region" description="Low complexity" evidence="1">
    <location>
        <begin position="725"/>
        <end position="740"/>
    </location>
</feature>
<comment type="caution">
    <text evidence="2">The sequence shown here is derived from an EMBL/GenBank/DDBJ whole genome shotgun (WGS) entry which is preliminary data.</text>
</comment>